<dbReference type="InterPro" id="IPR024618">
    <property type="entry name" value="DUF3857"/>
</dbReference>
<name>A0A4Y8SHD2_9SPHI</name>
<reference evidence="4 5" key="1">
    <citation type="journal article" date="2017" name="Int. J. Syst. Evol. Microbiol.">
        <title>Mucilaginibacterpsychrotolerans sp. nov., isolated from peatlands.</title>
        <authorList>
            <person name="Deng Y."/>
            <person name="Shen L."/>
            <person name="Xu B."/>
            <person name="Liu Y."/>
            <person name="Gu Z."/>
            <person name="Liu H."/>
            <person name="Zhou Y."/>
        </authorList>
    </citation>
    <scope>NUCLEOTIDE SEQUENCE [LARGE SCALE GENOMIC DNA]</scope>
    <source>
        <strain evidence="4 5">NH7-4</strain>
    </source>
</reference>
<accession>A0A4Y8SHD2</accession>
<dbReference type="InterPro" id="IPR038765">
    <property type="entry name" value="Papain-like_cys_pep_sf"/>
</dbReference>
<comment type="caution">
    <text evidence="4">The sequence shown here is derived from an EMBL/GenBank/DDBJ whole genome shotgun (WGS) entry which is preliminary data.</text>
</comment>
<dbReference type="EMBL" id="SOZE01000006">
    <property type="protein sequence ID" value="TFF38459.1"/>
    <property type="molecule type" value="Genomic_DNA"/>
</dbReference>
<dbReference type="Pfam" id="PF01841">
    <property type="entry name" value="Transglut_core"/>
    <property type="match status" value="1"/>
</dbReference>
<dbReference type="Gene3D" id="2.60.120.1130">
    <property type="match status" value="1"/>
</dbReference>
<dbReference type="PROSITE" id="PS51257">
    <property type="entry name" value="PROKAR_LIPOPROTEIN"/>
    <property type="match status" value="1"/>
</dbReference>
<dbReference type="Proteomes" id="UP000297540">
    <property type="component" value="Unassembled WGS sequence"/>
</dbReference>
<dbReference type="Gene3D" id="3.10.620.30">
    <property type="match status" value="1"/>
</dbReference>
<feature type="domain" description="Transglutaminase-like" evidence="2">
    <location>
        <begin position="283"/>
        <end position="372"/>
    </location>
</feature>
<dbReference type="OrthoDB" id="8595007at2"/>
<gene>
    <name evidence="4" type="ORF">E2R66_08295</name>
</gene>
<protein>
    <submittedName>
        <fullName evidence="4">DUF3857 domain-containing protein</fullName>
    </submittedName>
</protein>
<evidence type="ECO:0000259" key="3">
    <source>
        <dbReference type="Pfam" id="PF12969"/>
    </source>
</evidence>
<feature type="domain" description="DUF3857" evidence="3">
    <location>
        <begin position="64"/>
        <end position="223"/>
    </location>
</feature>
<proteinExistence type="predicted"/>
<keyword evidence="1" id="KW-0732">Signal</keyword>
<feature type="chain" id="PRO_5021268252" evidence="1">
    <location>
        <begin position="24"/>
        <end position="642"/>
    </location>
</feature>
<evidence type="ECO:0000313" key="4">
    <source>
        <dbReference type="EMBL" id="TFF38459.1"/>
    </source>
</evidence>
<dbReference type="Gene3D" id="2.60.40.3140">
    <property type="match status" value="1"/>
</dbReference>
<keyword evidence="5" id="KW-1185">Reference proteome</keyword>
<dbReference type="InterPro" id="IPR002931">
    <property type="entry name" value="Transglutaminase-like"/>
</dbReference>
<feature type="signal peptide" evidence="1">
    <location>
        <begin position="1"/>
        <end position="23"/>
    </location>
</feature>
<evidence type="ECO:0000313" key="5">
    <source>
        <dbReference type="Proteomes" id="UP000297540"/>
    </source>
</evidence>
<dbReference type="AlphaFoldDB" id="A0A4Y8SHD2"/>
<organism evidence="4 5">
    <name type="scientific">Mucilaginibacter psychrotolerans</name>
    <dbReference type="NCBI Taxonomy" id="1524096"/>
    <lineage>
        <taxon>Bacteria</taxon>
        <taxon>Pseudomonadati</taxon>
        <taxon>Bacteroidota</taxon>
        <taxon>Sphingobacteriia</taxon>
        <taxon>Sphingobacteriales</taxon>
        <taxon>Sphingobacteriaceae</taxon>
        <taxon>Mucilaginibacter</taxon>
    </lineage>
</organism>
<evidence type="ECO:0000256" key="1">
    <source>
        <dbReference type="SAM" id="SignalP"/>
    </source>
</evidence>
<sequence>MKRHQFLLAVLAIACSFSFATYAQDKKILPELYIAATIPDSLKEDAHAVTRYEYAEYVVKGPEKVTYKYHSIVTILNEKGDHNAGFGMDYNKFKSINGFQMIIYSAAGLKIKKYGKSDMYDQSATDGSTMVTDDRILSIRHTIASYPCTIEIIMETTQNSYLNLGGWTPQVNEESTQNSICSVTVSPTAGFRYVSRNTSVKPTKTTQDGLETYTWIANNIKAVKVEDNAVAWQVFPKVTFVNNAFVFANIPGDFSTWQNYGKWQLGVNADVCSLSPQRASEIQAMTAGIKTDKEKARFLYQYMQKNMRYVSIQLGIGGLKPFPAGFVDDKKYGDCKALSNYMYALLKAVNIPAYYAMVRAGSNEEPADANFPTDPFNHVILCVPFKGDTTWLECTSSTHTFGKLGPFTENRNALLITEDGGKLVNTPRSNAADNQFNSSVHIVLDADGGAKATAKLMSTGEFRELYLEIASEKTDEQKEYLIKSLNIKQPSDFVFKPLSDNDGTDEVELMMEYDKFCDIATGNKQFYRPRIFDLWQATYPAVDKRKSDFFFKYPSQRSCVTTIDLPAGFDVETLPTNQMLKFTYGNFEVNYAYDAAKNQVTSTAKFNLNSHIIPAAKYAEMQQYMDNVARAQNKKLVIRKKA</sequence>
<dbReference type="SUPFAM" id="SSF54001">
    <property type="entry name" value="Cysteine proteinases"/>
    <property type="match status" value="1"/>
</dbReference>
<dbReference type="Pfam" id="PF12969">
    <property type="entry name" value="DUF3857"/>
    <property type="match status" value="1"/>
</dbReference>
<evidence type="ECO:0000259" key="2">
    <source>
        <dbReference type="Pfam" id="PF01841"/>
    </source>
</evidence>
<dbReference type="RefSeq" id="WP_133228648.1">
    <property type="nucleotide sequence ID" value="NZ_SOZE01000006.1"/>
</dbReference>